<dbReference type="InterPro" id="IPR001138">
    <property type="entry name" value="Zn2Cys6_DnaBD"/>
</dbReference>
<dbReference type="SMART" id="SM00066">
    <property type="entry name" value="GAL4"/>
    <property type="match status" value="1"/>
</dbReference>
<feature type="region of interest" description="Disordered" evidence="1">
    <location>
        <begin position="300"/>
        <end position="364"/>
    </location>
</feature>
<dbReference type="RefSeq" id="XP_044552210.1">
    <property type="nucleotide sequence ID" value="XM_044686250.1"/>
</dbReference>
<feature type="compositionally biased region" description="Basic and acidic residues" evidence="1">
    <location>
        <begin position="300"/>
        <end position="311"/>
    </location>
</feature>
<evidence type="ECO:0000256" key="1">
    <source>
        <dbReference type="SAM" id="MobiDB-lite"/>
    </source>
</evidence>
<proteinExistence type="predicted"/>
<evidence type="ECO:0000313" key="4">
    <source>
        <dbReference type="Proteomes" id="UP000816034"/>
    </source>
</evidence>
<dbReference type="GeneID" id="68093524"/>
<feature type="domain" description="Zn(2)-C6 fungal-type" evidence="2">
    <location>
        <begin position="266"/>
        <end position="297"/>
    </location>
</feature>
<dbReference type="CDD" id="cd00067">
    <property type="entry name" value="GAL4"/>
    <property type="match status" value="1"/>
</dbReference>
<evidence type="ECO:0000259" key="2">
    <source>
        <dbReference type="PROSITE" id="PS50048"/>
    </source>
</evidence>
<feature type="compositionally biased region" description="Low complexity" evidence="1">
    <location>
        <begin position="14"/>
        <end position="29"/>
    </location>
</feature>
<feature type="compositionally biased region" description="Low complexity" evidence="1">
    <location>
        <begin position="125"/>
        <end position="146"/>
    </location>
</feature>
<evidence type="ECO:0000313" key="3">
    <source>
        <dbReference type="EMBL" id="KAG2388218.1"/>
    </source>
</evidence>
<dbReference type="SUPFAM" id="SSF57701">
    <property type="entry name" value="Zn2/Cys6 DNA-binding domain"/>
    <property type="match status" value="1"/>
</dbReference>
<feature type="compositionally biased region" description="Polar residues" evidence="1">
    <location>
        <begin position="314"/>
        <end position="331"/>
    </location>
</feature>
<feature type="region of interest" description="Disordered" evidence="1">
    <location>
        <begin position="1"/>
        <end position="177"/>
    </location>
</feature>
<keyword evidence="4" id="KW-1185">Reference proteome</keyword>
<dbReference type="PROSITE" id="PS50048">
    <property type="entry name" value="ZN2_CY6_FUNGAL_2"/>
    <property type="match status" value="1"/>
</dbReference>
<dbReference type="GO" id="GO:0000981">
    <property type="term" value="F:DNA-binding transcription factor activity, RNA polymerase II-specific"/>
    <property type="evidence" value="ECO:0007669"/>
    <property type="project" value="InterPro"/>
</dbReference>
<dbReference type="InterPro" id="IPR036864">
    <property type="entry name" value="Zn2-C6_fun-type_DNA-bd_sf"/>
</dbReference>
<feature type="compositionally biased region" description="Polar residues" evidence="1">
    <location>
        <begin position="95"/>
        <end position="108"/>
    </location>
</feature>
<dbReference type="Gene3D" id="4.10.240.10">
    <property type="entry name" value="Zn(2)-C6 fungal-type DNA-binding domain"/>
    <property type="match status" value="1"/>
</dbReference>
<feature type="compositionally biased region" description="Polar residues" evidence="1">
    <location>
        <begin position="343"/>
        <end position="354"/>
    </location>
</feature>
<comment type="caution">
    <text evidence="3">The sequence shown here is derived from an EMBL/GenBank/DDBJ whole genome shotgun (WGS) entry which is preliminary data.</text>
</comment>
<protein>
    <recommendedName>
        <fullName evidence="2">Zn(2)-C6 fungal-type domain-containing protein</fullName>
    </recommendedName>
</protein>
<dbReference type="Proteomes" id="UP000816034">
    <property type="component" value="Unassembled WGS sequence"/>
</dbReference>
<feature type="compositionally biased region" description="Low complexity" evidence="1">
    <location>
        <begin position="38"/>
        <end position="47"/>
    </location>
</feature>
<feature type="compositionally biased region" description="Polar residues" evidence="1">
    <location>
        <begin position="147"/>
        <end position="164"/>
    </location>
</feature>
<feature type="compositionally biased region" description="Low complexity" evidence="1">
    <location>
        <begin position="66"/>
        <end position="94"/>
    </location>
</feature>
<organism evidence="3 4">
    <name type="scientific">Naegleria lovaniensis</name>
    <name type="common">Amoeba</name>
    <dbReference type="NCBI Taxonomy" id="51637"/>
    <lineage>
        <taxon>Eukaryota</taxon>
        <taxon>Discoba</taxon>
        <taxon>Heterolobosea</taxon>
        <taxon>Tetramitia</taxon>
        <taxon>Eutetramitia</taxon>
        <taxon>Vahlkampfiidae</taxon>
        <taxon>Naegleria</taxon>
    </lineage>
</organism>
<dbReference type="GO" id="GO:0008270">
    <property type="term" value="F:zinc ion binding"/>
    <property type="evidence" value="ECO:0007669"/>
    <property type="project" value="InterPro"/>
</dbReference>
<accession>A0AA88GXJ8</accession>
<dbReference type="PROSITE" id="PS00463">
    <property type="entry name" value="ZN2_CY6_FUNGAL_1"/>
    <property type="match status" value="1"/>
</dbReference>
<dbReference type="EMBL" id="PYSW02000011">
    <property type="protein sequence ID" value="KAG2388218.1"/>
    <property type="molecule type" value="Genomic_DNA"/>
</dbReference>
<dbReference type="AlphaFoldDB" id="A0AA88GXJ8"/>
<sequence>MSFLSSSSEDKKISSSSPPILLPLASSSFEQPQQRAASSVSSLNRLPLPLPSKPSHDDETSQKQLTRSSTDSNDVSSTTTTTTNHHHTSGTTRSIMNNSKETSWNSNHPPIVPLAGFKPGFIAQNTLTRTTGNHNHNNNTNNNTTTSSYPASNHESGHSPSNLNHLDHHHHIQQHQRGSIPIMTSNLVNHPQAHSMAVSEGEATILPPIMMRSGATAASQYSNHGVHLQQKQQNLATTIEVNHGNDFNGAVASMSLSVDPSQPRMSCTHCRKSHRKCDKLHPCGECKRRGLQHECVFSEPKKRGPKLRTESDETLISVSPSPTLKQTPSQRKINEPKKRKLPNDNSQNETNSPTREVLKPPTTNYPQVDVSPLSTFEDALLGRKEIDRRNYLLQMINVSLSHNFDTSSSASSMYQIEPSLDYSMQLFFREDFINFIVDCLDNNHREMLKMFVKEKLLLWIQQRVMSDTFYQSIYSAFEALFLKYHCLFKLSIYDDNRSILLSESEKSIKQCKKELFKFLDSTQMGNIEKASCFMWAAFINQVLDGSNEMSVTLSRCALDKLQNDIAIQTTQSHQLSNSPNSEFLNMISKQYLLFCKHSLCADIQQELQKLLIPIDQVQPIMTNDVNSIYFKRLVLKALQLTVIFRYTSSYPYLFLGEFERLVKNNDAFSQLTITPVSTTLDTNMMTACKTIRQTLMDMDCLIPRSSMECWSFLSQLNQQIISTNSPDILFWQFFIQYLKTRMILTGFSPQSKQDFSEQLNHNLVFHLKAIMETCFVVSPLYISITLICVRDLILNLSSSLPSSLKEDYKKFMTHLTSSTREGSHMRSCGNLFINPQKEDIAELLNMVERHLKYSN</sequence>
<gene>
    <name evidence="3" type="ORF">C9374_001068</name>
</gene>
<name>A0AA88GXJ8_NAELO</name>
<reference evidence="3 4" key="1">
    <citation type="journal article" date="2018" name="BMC Genomics">
        <title>The genome of Naegleria lovaniensis, the basis for a comparative approach to unravel pathogenicity factors of the human pathogenic amoeba N. fowleri.</title>
        <authorList>
            <person name="Liechti N."/>
            <person name="Schurch N."/>
            <person name="Bruggmann R."/>
            <person name="Wittwer M."/>
        </authorList>
    </citation>
    <scope>NUCLEOTIDE SEQUENCE [LARGE SCALE GENOMIC DNA]</scope>
    <source>
        <strain evidence="3 4">ATCC 30569</strain>
    </source>
</reference>
<dbReference type="Pfam" id="PF00172">
    <property type="entry name" value="Zn_clus"/>
    <property type="match status" value="1"/>
</dbReference>